<keyword evidence="2" id="KW-1185">Reference proteome</keyword>
<evidence type="ECO:0000313" key="2">
    <source>
        <dbReference type="Proteomes" id="UP001242368"/>
    </source>
</evidence>
<dbReference type="RefSeq" id="WP_290363435.1">
    <property type="nucleotide sequence ID" value="NZ_JAUFQU010000001.1"/>
</dbReference>
<reference evidence="2" key="1">
    <citation type="journal article" date="2019" name="Int. J. Syst. Evol. Microbiol.">
        <title>The Global Catalogue of Microorganisms (GCM) 10K type strain sequencing project: providing services to taxonomists for standard genome sequencing and annotation.</title>
        <authorList>
            <consortium name="The Broad Institute Genomics Platform"/>
            <consortium name="The Broad Institute Genome Sequencing Center for Infectious Disease"/>
            <person name="Wu L."/>
            <person name="Ma J."/>
        </authorList>
    </citation>
    <scope>NUCLEOTIDE SEQUENCE [LARGE SCALE GENOMIC DNA]</scope>
    <source>
        <strain evidence="2">CECT 7184</strain>
    </source>
</reference>
<evidence type="ECO:0008006" key="3">
    <source>
        <dbReference type="Google" id="ProtNLM"/>
    </source>
</evidence>
<protein>
    <recommendedName>
        <fullName evidence="3">Secreted protein</fullName>
    </recommendedName>
</protein>
<organism evidence="1 2">
    <name type="scientific">Paenimyroides ceti</name>
    <dbReference type="NCBI Taxonomy" id="395087"/>
    <lineage>
        <taxon>Bacteria</taxon>
        <taxon>Pseudomonadati</taxon>
        <taxon>Bacteroidota</taxon>
        <taxon>Flavobacteriia</taxon>
        <taxon>Flavobacteriales</taxon>
        <taxon>Flavobacteriaceae</taxon>
        <taxon>Paenimyroides</taxon>
    </lineage>
</organism>
<dbReference type="Proteomes" id="UP001242368">
    <property type="component" value="Unassembled WGS sequence"/>
</dbReference>
<gene>
    <name evidence="1" type="ORF">QW060_10000</name>
</gene>
<accession>A0ABT8CSH3</accession>
<proteinExistence type="predicted"/>
<evidence type="ECO:0000313" key="1">
    <source>
        <dbReference type="EMBL" id="MDN3707462.1"/>
    </source>
</evidence>
<comment type="caution">
    <text evidence="1">The sequence shown here is derived from an EMBL/GenBank/DDBJ whole genome shotgun (WGS) entry which is preliminary data.</text>
</comment>
<dbReference type="EMBL" id="JAUFQU010000001">
    <property type="protein sequence ID" value="MDN3707462.1"/>
    <property type="molecule type" value="Genomic_DNA"/>
</dbReference>
<sequence length="248" mass="28151">MNTHQHTESVDVHVTSEPKNIIANYPALFIISVTESGENIPLEVVHTMKMHLLVVNEELTWFDHIHPEKQADETYYVAETFPSAGKYLFFIDYKPVDHPASVSMKSIEVEGNLLKQIPETKPKLTAVVDGYTISLLNGNDLKTNTAQSLEFSIEQEGKRLEEKDIEPYLGANAHIVMISQADKDFLHIHPMSQDPFPIYAKTYIKKTGLYRMWVQFKIEGEIHTVDFTVIISEGEANKGIHESHGAHH</sequence>
<name>A0ABT8CSH3_9FLAO</name>